<dbReference type="InterPro" id="IPR051791">
    <property type="entry name" value="Pra-immunoreactive"/>
</dbReference>
<sequence length="125" mass="14572">MKKVGDGTRILNFLIDTAFIFLVAFAGFKTWNWYVMYWGYTPHNFGWFFAGALFVYYLLFEALFTRTPGKWFTYTKVVNDAGKRPSLIAVLVRTLARLTIVDLFFMPFIGKPLHDYISKTMVVEV</sequence>
<dbReference type="PANTHER" id="PTHR36115">
    <property type="entry name" value="PROLINE-RICH ANTIGEN HOMOLOG-RELATED"/>
    <property type="match status" value="1"/>
</dbReference>
<dbReference type="EMBL" id="JAACJS010000015">
    <property type="protein sequence ID" value="NCI50902.1"/>
    <property type="molecule type" value="Genomic_DNA"/>
</dbReference>
<organism evidence="8 9">
    <name type="scientific">Sediminibacterium roseum</name>
    <dbReference type="NCBI Taxonomy" id="1978412"/>
    <lineage>
        <taxon>Bacteria</taxon>
        <taxon>Pseudomonadati</taxon>
        <taxon>Bacteroidota</taxon>
        <taxon>Chitinophagia</taxon>
        <taxon>Chitinophagales</taxon>
        <taxon>Chitinophagaceae</taxon>
        <taxon>Sediminibacterium</taxon>
    </lineage>
</organism>
<evidence type="ECO:0000256" key="5">
    <source>
        <dbReference type="ARBA" id="ARBA00023136"/>
    </source>
</evidence>
<evidence type="ECO:0000313" key="9">
    <source>
        <dbReference type="Proteomes" id="UP000753802"/>
    </source>
</evidence>
<keyword evidence="3 6" id="KW-0812">Transmembrane</keyword>
<feature type="transmembrane region" description="Helical" evidence="6">
    <location>
        <begin position="45"/>
        <end position="65"/>
    </location>
</feature>
<evidence type="ECO:0000259" key="7">
    <source>
        <dbReference type="Pfam" id="PF06271"/>
    </source>
</evidence>
<accession>A0ABW9ZX46</accession>
<keyword evidence="4 6" id="KW-1133">Transmembrane helix</keyword>
<dbReference type="Proteomes" id="UP000753802">
    <property type="component" value="Unassembled WGS sequence"/>
</dbReference>
<reference evidence="8 9" key="1">
    <citation type="submission" date="2020-01" db="EMBL/GenBank/DDBJ databases">
        <title>Genome analysis.</title>
        <authorList>
            <person name="Wu S."/>
            <person name="Wang G."/>
        </authorList>
    </citation>
    <scope>NUCLEOTIDE SEQUENCE [LARGE SCALE GENOMIC DNA]</scope>
    <source>
        <strain evidence="8 9">SYL130</strain>
    </source>
</reference>
<feature type="transmembrane region" description="Helical" evidence="6">
    <location>
        <begin position="86"/>
        <end position="109"/>
    </location>
</feature>
<feature type="transmembrane region" description="Helical" evidence="6">
    <location>
        <begin position="12"/>
        <end position="33"/>
    </location>
</feature>
<name>A0ABW9ZX46_9BACT</name>
<dbReference type="Pfam" id="PF06271">
    <property type="entry name" value="RDD"/>
    <property type="match status" value="1"/>
</dbReference>
<comment type="subcellular location">
    <subcellularLocation>
        <location evidence="1">Cell membrane</location>
        <topology evidence="1">Multi-pass membrane protein</topology>
    </subcellularLocation>
</comment>
<evidence type="ECO:0000256" key="6">
    <source>
        <dbReference type="SAM" id="Phobius"/>
    </source>
</evidence>
<dbReference type="PANTHER" id="PTHR36115:SF4">
    <property type="entry name" value="MEMBRANE PROTEIN"/>
    <property type="match status" value="1"/>
</dbReference>
<evidence type="ECO:0000256" key="3">
    <source>
        <dbReference type="ARBA" id="ARBA00022692"/>
    </source>
</evidence>
<keyword evidence="2" id="KW-1003">Cell membrane</keyword>
<keyword evidence="9" id="KW-1185">Reference proteome</keyword>
<proteinExistence type="predicted"/>
<protein>
    <submittedName>
        <fullName evidence="8">RDD family protein</fullName>
    </submittedName>
</protein>
<feature type="domain" description="RDD" evidence="7">
    <location>
        <begin position="7"/>
        <end position="106"/>
    </location>
</feature>
<evidence type="ECO:0000256" key="2">
    <source>
        <dbReference type="ARBA" id="ARBA00022475"/>
    </source>
</evidence>
<keyword evidence="5 6" id="KW-0472">Membrane</keyword>
<dbReference type="RefSeq" id="WP_161819207.1">
    <property type="nucleotide sequence ID" value="NZ_JAACJS010000015.1"/>
</dbReference>
<gene>
    <name evidence="8" type="ORF">GWC95_13290</name>
</gene>
<comment type="caution">
    <text evidence="8">The sequence shown here is derived from an EMBL/GenBank/DDBJ whole genome shotgun (WGS) entry which is preliminary data.</text>
</comment>
<evidence type="ECO:0000256" key="1">
    <source>
        <dbReference type="ARBA" id="ARBA00004651"/>
    </source>
</evidence>
<dbReference type="InterPro" id="IPR010432">
    <property type="entry name" value="RDD"/>
</dbReference>
<evidence type="ECO:0000256" key="4">
    <source>
        <dbReference type="ARBA" id="ARBA00022989"/>
    </source>
</evidence>
<evidence type="ECO:0000313" key="8">
    <source>
        <dbReference type="EMBL" id="NCI50902.1"/>
    </source>
</evidence>